<protein>
    <recommendedName>
        <fullName evidence="1">DUF4923 domain-containing protein</fullName>
    </recommendedName>
</protein>
<organism evidence="2 3">
    <name type="scientific">Prevotella bivia DSM 20514</name>
    <dbReference type="NCBI Taxonomy" id="868129"/>
    <lineage>
        <taxon>Bacteria</taxon>
        <taxon>Pseudomonadati</taxon>
        <taxon>Bacteroidota</taxon>
        <taxon>Bacteroidia</taxon>
        <taxon>Bacteroidales</taxon>
        <taxon>Prevotellaceae</taxon>
        <taxon>Prevotella</taxon>
    </lineage>
</organism>
<evidence type="ECO:0000313" key="2">
    <source>
        <dbReference type="EMBL" id="EIM33540.1"/>
    </source>
</evidence>
<dbReference type="Pfam" id="PF16270">
    <property type="entry name" value="DUF4923"/>
    <property type="match status" value="1"/>
</dbReference>
<gene>
    <name evidence="2" type="ORF">PrebiDRAFT_1861</name>
</gene>
<sequence>MATALAVTLGVQTTLAQSTSTTSTKKKSNSILGDILSSATKGSTLGDVLGSVTGLNKITAESLVGTWKYNEPGISFVSDNLLLSVGGEVAAAKIKSNLMTQYKKVGITSSNTVFTFNKNKTFKAKIDGKPLVGTWVLNESTQMLTLNTLLFNLNGYVRENTNGIELTFESKKILTLFQTVAKFSGNATLSTIGDLSKNYDGMRVGFNLTK</sequence>
<dbReference type="Proteomes" id="UP000002786">
    <property type="component" value="Unassembled WGS sequence"/>
</dbReference>
<accession>I4ZBE8</accession>
<proteinExistence type="predicted"/>
<evidence type="ECO:0000313" key="3">
    <source>
        <dbReference type="Proteomes" id="UP000002786"/>
    </source>
</evidence>
<dbReference type="EMBL" id="JH660659">
    <property type="protein sequence ID" value="EIM33540.1"/>
    <property type="molecule type" value="Genomic_DNA"/>
</dbReference>
<dbReference type="AlphaFoldDB" id="I4ZBE8"/>
<feature type="domain" description="DUF4923" evidence="1">
    <location>
        <begin position="40"/>
        <end position="210"/>
    </location>
</feature>
<dbReference type="HOGENOM" id="CLU_083301_0_0_10"/>
<name>I4ZBE8_9BACT</name>
<evidence type="ECO:0000259" key="1">
    <source>
        <dbReference type="Pfam" id="PF16270"/>
    </source>
</evidence>
<keyword evidence="3" id="KW-1185">Reference proteome</keyword>
<reference evidence="2 3" key="1">
    <citation type="submission" date="2012-02" db="EMBL/GenBank/DDBJ databases">
        <title>Improved High-Quality Draft genome of Prevotella bivia DSM 20514.</title>
        <authorList>
            <consortium name="US DOE Joint Genome Institute (JGI-PGF)"/>
            <person name="Lucas S."/>
            <person name="Copeland A."/>
            <person name="Lapidus A."/>
            <person name="Bruce D."/>
            <person name="Goodwin L."/>
            <person name="Pitluck S."/>
            <person name="Peters L."/>
            <person name="Mikhailova N."/>
            <person name="Munk A.C.C."/>
            <person name="Kyrpides N."/>
            <person name="Mavromatis K."/>
            <person name="Detter J.C."/>
            <person name="Han C."/>
            <person name="Land M."/>
            <person name="Hauser L."/>
            <person name="Markowitz V."/>
            <person name="Cheng J.-F."/>
            <person name="Hugenholtz P."/>
            <person name="Woyke T."/>
            <person name="Wu D."/>
            <person name="Gronow S."/>
            <person name="Wellnitz S."/>
            <person name="Brambilla E."/>
            <person name="Klenk H.-P."/>
            <person name="Eisen J.A."/>
        </authorList>
    </citation>
    <scope>NUCLEOTIDE SEQUENCE [LARGE SCALE GENOMIC DNA]</scope>
    <source>
        <strain evidence="2 3">DSM 20514</strain>
    </source>
</reference>
<dbReference type="InterPro" id="IPR032575">
    <property type="entry name" value="DUF4923"/>
</dbReference>